<keyword evidence="5 9" id="KW-0812">Transmembrane</keyword>
<dbReference type="AlphaFoldDB" id="A0A1G6NQI7"/>
<organism evidence="11 12">
    <name type="scientific">Belnapia rosea</name>
    <dbReference type="NCBI Taxonomy" id="938405"/>
    <lineage>
        <taxon>Bacteria</taxon>
        <taxon>Pseudomonadati</taxon>
        <taxon>Pseudomonadota</taxon>
        <taxon>Alphaproteobacteria</taxon>
        <taxon>Acetobacterales</taxon>
        <taxon>Roseomonadaceae</taxon>
        <taxon>Belnapia</taxon>
    </lineage>
</organism>
<evidence type="ECO:0000256" key="5">
    <source>
        <dbReference type="ARBA" id="ARBA00022692"/>
    </source>
</evidence>
<dbReference type="PROSITE" id="PS01307">
    <property type="entry name" value="MOTA"/>
    <property type="match status" value="1"/>
</dbReference>
<dbReference type="PANTHER" id="PTHR30433:SF4">
    <property type="entry name" value="MOTILITY PROTEIN A"/>
    <property type="match status" value="1"/>
</dbReference>
<sequence length="189" mass="20184">MTAERQHGKCGRTQKFPKIAADKVATTMICDYLRMVGMNADDPHQIEDIMARELKKVANEEMHAAHAMQAIADALPALGIVAAVLGVIKTMASIDQPPTVLGSMIGGALVGTFLGILLAYGLMGPMAARLKGVVEEECKFYEVIRAVLVAHLHGNAPQVAVEAGRKTAPSHSMPTFQELEAALQELQIA</sequence>
<comment type="similarity">
    <text evidence="2">Belongs to the MotA family.</text>
</comment>
<keyword evidence="12" id="KW-1185">Reference proteome</keyword>
<evidence type="ECO:0000256" key="3">
    <source>
        <dbReference type="ARBA" id="ARBA00022448"/>
    </source>
</evidence>
<accession>A0A1G6NQI7</accession>
<dbReference type="InterPro" id="IPR002898">
    <property type="entry name" value="MotA_ExbB_proton_chnl"/>
</dbReference>
<dbReference type="PANTHER" id="PTHR30433">
    <property type="entry name" value="CHEMOTAXIS PROTEIN MOTA"/>
    <property type="match status" value="1"/>
</dbReference>
<comment type="subcellular location">
    <subcellularLocation>
        <location evidence="1">Cell membrane</location>
        <topology evidence="1">Multi-pass membrane protein</topology>
    </subcellularLocation>
</comment>
<evidence type="ECO:0000256" key="2">
    <source>
        <dbReference type="ARBA" id="ARBA00008038"/>
    </source>
</evidence>
<reference evidence="11 12" key="1">
    <citation type="submission" date="2016-10" db="EMBL/GenBank/DDBJ databases">
        <authorList>
            <person name="de Groot N.N."/>
        </authorList>
    </citation>
    <scope>NUCLEOTIDE SEQUENCE [LARGE SCALE GENOMIC DNA]</scope>
    <source>
        <strain evidence="11 12">CPCC 100156</strain>
    </source>
</reference>
<gene>
    <name evidence="11" type="ORF">SAMN04487779_100297</name>
</gene>
<evidence type="ECO:0000313" key="11">
    <source>
        <dbReference type="EMBL" id="SDC69644.1"/>
    </source>
</evidence>
<dbReference type="STRING" id="938405.SAMN02927895_02905"/>
<evidence type="ECO:0000256" key="9">
    <source>
        <dbReference type="SAM" id="Phobius"/>
    </source>
</evidence>
<evidence type="ECO:0000313" key="12">
    <source>
        <dbReference type="Proteomes" id="UP000198925"/>
    </source>
</evidence>
<keyword evidence="6" id="KW-0283">Flagellar rotation</keyword>
<evidence type="ECO:0000256" key="8">
    <source>
        <dbReference type="ARBA" id="ARBA00023136"/>
    </source>
</evidence>
<evidence type="ECO:0000256" key="6">
    <source>
        <dbReference type="ARBA" id="ARBA00022779"/>
    </source>
</evidence>
<keyword evidence="3" id="KW-0813">Transport</keyword>
<keyword evidence="4" id="KW-1003">Cell membrane</keyword>
<protein>
    <submittedName>
        <fullName evidence="11">MotA/TolQ/ExbB proton channel family protein</fullName>
    </submittedName>
</protein>
<dbReference type="GO" id="GO:0071978">
    <property type="term" value="P:bacterial-type flagellum-dependent swarming motility"/>
    <property type="evidence" value="ECO:0007669"/>
    <property type="project" value="InterPro"/>
</dbReference>
<dbReference type="GO" id="GO:0006935">
    <property type="term" value="P:chemotaxis"/>
    <property type="evidence" value="ECO:0007669"/>
    <property type="project" value="InterPro"/>
</dbReference>
<feature type="transmembrane region" description="Helical" evidence="9">
    <location>
        <begin position="70"/>
        <end position="88"/>
    </location>
</feature>
<name>A0A1G6NQI7_9PROT</name>
<feature type="domain" description="MotA/TolQ/ExbB proton channel" evidence="10">
    <location>
        <begin position="33"/>
        <end position="141"/>
    </location>
</feature>
<evidence type="ECO:0000256" key="7">
    <source>
        <dbReference type="ARBA" id="ARBA00022989"/>
    </source>
</evidence>
<dbReference type="InterPro" id="IPR000540">
    <property type="entry name" value="Flag_MotA_CS"/>
</dbReference>
<dbReference type="InterPro" id="IPR047055">
    <property type="entry name" value="MotA-like"/>
</dbReference>
<evidence type="ECO:0000256" key="1">
    <source>
        <dbReference type="ARBA" id="ARBA00004651"/>
    </source>
</evidence>
<dbReference type="Proteomes" id="UP000198925">
    <property type="component" value="Unassembled WGS sequence"/>
</dbReference>
<keyword evidence="7 9" id="KW-1133">Transmembrane helix</keyword>
<feature type="transmembrane region" description="Helical" evidence="9">
    <location>
        <begin position="100"/>
        <end position="122"/>
    </location>
</feature>
<keyword evidence="8 9" id="KW-0472">Membrane</keyword>
<proteinExistence type="inferred from homology"/>
<dbReference type="EMBL" id="FMZX01000002">
    <property type="protein sequence ID" value="SDC69644.1"/>
    <property type="molecule type" value="Genomic_DNA"/>
</dbReference>
<evidence type="ECO:0000259" key="10">
    <source>
        <dbReference type="Pfam" id="PF01618"/>
    </source>
</evidence>
<evidence type="ECO:0000256" key="4">
    <source>
        <dbReference type="ARBA" id="ARBA00022475"/>
    </source>
</evidence>
<dbReference type="GO" id="GO:0005886">
    <property type="term" value="C:plasma membrane"/>
    <property type="evidence" value="ECO:0007669"/>
    <property type="project" value="UniProtKB-SubCell"/>
</dbReference>
<dbReference type="Pfam" id="PF01618">
    <property type="entry name" value="MotA_ExbB"/>
    <property type="match status" value="1"/>
</dbReference>